<gene>
    <name evidence="3" type="primary">LOC104608424</name>
</gene>
<evidence type="ECO:0000256" key="1">
    <source>
        <dbReference type="SAM" id="MobiDB-lite"/>
    </source>
</evidence>
<evidence type="ECO:0000313" key="3">
    <source>
        <dbReference type="RefSeq" id="XP_010272725.1"/>
    </source>
</evidence>
<proteinExistence type="predicted"/>
<feature type="region of interest" description="Disordered" evidence="1">
    <location>
        <begin position="196"/>
        <end position="225"/>
    </location>
</feature>
<dbReference type="PANTHER" id="PTHR47543:SF2">
    <property type="entry name" value="RNA POLYMERASE II TRANSCRIPTION FACTOR SIII SUBUNIT A"/>
    <property type="match status" value="1"/>
</dbReference>
<dbReference type="InterPro" id="IPR010684">
    <property type="entry name" value="RNA_pol_II_trans_fac_SIII_A"/>
</dbReference>
<dbReference type="OrthoDB" id="21513at2759"/>
<dbReference type="AlphaFoldDB" id="A0A1U8AXD5"/>
<dbReference type="Gene3D" id="6.10.250.3180">
    <property type="match status" value="1"/>
</dbReference>
<name>A0A1U8AXD5_NELNU</name>
<keyword evidence="3" id="KW-0251">Elongation factor</keyword>
<keyword evidence="3" id="KW-0648">Protein biosynthesis</keyword>
<keyword evidence="2" id="KW-1185">Reference proteome</keyword>
<dbReference type="eggNOG" id="KOG2821">
    <property type="taxonomic scope" value="Eukaryota"/>
</dbReference>
<dbReference type="GO" id="GO:0070449">
    <property type="term" value="C:elongin complex"/>
    <property type="evidence" value="ECO:0007669"/>
    <property type="project" value="InterPro"/>
</dbReference>
<accession>A0A1U8AXD5</accession>
<dbReference type="KEGG" id="nnu:104608424"/>
<dbReference type="Proteomes" id="UP000189703">
    <property type="component" value="Unplaced"/>
</dbReference>
<dbReference type="GO" id="GO:0003746">
    <property type="term" value="F:translation elongation factor activity"/>
    <property type="evidence" value="ECO:0007669"/>
    <property type="project" value="UniProtKB-KW"/>
</dbReference>
<reference evidence="3" key="1">
    <citation type="submission" date="2025-08" db="UniProtKB">
        <authorList>
            <consortium name="RefSeq"/>
        </authorList>
    </citation>
    <scope>IDENTIFICATION</scope>
</reference>
<dbReference type="FunCoup" id="A0A1U8AXD5">
    <property type="interactions" value="534"/>
</dbReference>
<dbReference type="OMA" id="NSQAKMK"/>
<evidence type="ECO:0000313" key="2">
    <source>
        <dbReference type="Proteomes" id="UP000189703"/>
    </source>
</evidence>
<dbReference type="Pfam" id="PF06881">
    <property type="entry name" value="Elongin_A"/>
    <property type="match status" value="1"/>
</dbReference>
<dbReference type="GO" id="GO:0006368">
    <property type="term" value="P:transcription elongation by RNA polymerase II"/>
    <property type="evidence" value="ECO:0007669"/>
    <property type="project" value="InterPro"/>
</dbReference>
<protein>
    <submittedName>
        <fullName evidence="3">Transcription elongation factor B polypeptide 3</fullName>
    </submittedName>
</protein>
<dbReference type="STRING" id="4432.A0A1U8AXD5"/>
<dbReference type="RefSeq" id="XP_010272725.1">
    <property type="nucleotide sequence ID" value="XM_010274423.2"/>
</dbReference>
<dbReference type="PANTHER" id="PTHR47543">
    <property type="entry name" value="OS08G0169600 PROTEIN"/>
    <property type="match status" value="1"/>
</dbReference>
<organism evidence="2 3">
    <name type="scientific">Nelumbo nucifera</name>
    <name type="common">Sacred lotus</name>
    <dbReference type="NCBI Taxonomy" id="4432"/>
    <lineage>
        <taxon>Eukaryota</taxon>
        <taxon>Viridiplantae</taxon>
        <taxon>Streptophyta</taxon>
        <taxon>Embryophyta</taxon>
        <taxon>Tracheophyta</taxon>
        <taxon>Spermatophyta</taxon>
        <taxon>Magnoliopsida</taxon>
        <taxon>Proteales</taxon>
        <taxon>Nelumbonaceae</taxon>
        <taxon>Nelumbo</taxon>
    </lineage>
</organism>
<sequence>MMFRRKPPSLVDLCIRTAIDNVRYLGDVGETDINLLKEILPHCTVDQLMHIEKSTEGRDLSPVTDSLWKKFYEQQFGAKSANLVIERMKQRKVSFKWRDLYDAKLKDWDEAQKKSVDRLKQLYEKEVVRKQSRQIQICTKVPPSSNKRNFNWGSGSSSSVSNLKGNLMKKAKLEFLNSHEMKVHAAMRKNALQRNQGVSRTIKPGGIIGRESASSSRVTRPLPRP</sequence>
<dbReference type="InParanoid" id="A0A1U8AXD5"/>
<dbReference type="GeneID" id="104608424"/>